<dbReference type="InterPro" id="IPR011249">
    <property type="entry name" value="Metalloenz_LuxS/M16"/>
</dbReference>
<dbReference type="InterPro" id="IPR050361">
    <property type="entry name" value="MPP/UQCRC_Complex"/>
</dbReference>
<dbReference type="Proteomes" id="UP000831947">
    <property type="component" value="Chromosome"/>
</dbReference>
<dbReference type="RefSeq" id="WP_249512524.1">
    <property type="nucleotide sequence ID" value="NZ_CP093365.1"/>
</dbReference>
<name>A0ABY4PC04_9LACO</name>
<dbReference type="PANTHER" id="PTHR11851:SF134">
    <property type="entry name" value="ZINC-DEPENDENT PROTEASE"/>
    <property type="match status" value="1"/>
</dbReference>
<dbReference type="NCBIfam" id="NF047421">
    <property type="entry name" value="YfmH_fam"/>
    <property type="match status" value="1"/>
</dbReference>
<keyword evidence="4" id="KW-1185">Reference proteome</keyword>
<gene>
    <name evidence="3" type="ORF">MOO47_05840</name>
</gene>
<dbReference type="Gene3D" id="3.30.830.10">
    <property type="entry name" value="Metalloenzyme, LuxS/M16 peptidase-like"/>
    <property type="match status" value="2"/>
</dbReference>
<dbReference type="PANTHER" id="PTHR11851">
    <property type="entry name" value="METALLOPROTEASE"/>
    <property type="match status" value="1"/>
</dbReference>
<evidence type="ECO:0000259" key="1">
    <source>
        <dbReference type="Pfam" id="PF00675"/>
    </source>
</evidence>
<protein>
    <submittedName>
        <fullName evidence="3">Insulinase family protein</fullName>
    </submittedName>
</protein>
<evidence type="ECO:0000313" key="4">
    <source>
        <dbReference type="Proteomes" id="UP000831947"/>
    </source>
</evidence>
<dbReference type="Pfam" id="PF00675">
    <property type="entry name" value="Peptidase_M16"/>
    <property type="match status" value="1"/>
</dbReference>
<organism evidence="3 4">
    <name type="scientific">Bombilactobacillus thymidiniphilus</name>
    <dbReference type="NCBI Taxonomy" id="2923363"/>
    <lineage>
        <taxon>Bacteria</taxon>
        <taxon>Bacillati</taxon>
        <taxon>Bacillota</taxon>
        <taxon>Bacilli</taxon>
        <taxon>Lactobacillales</taxon>
        <taxon>Lactobacillaceae</taxon>
        <taxon>Bombilactobacillus</taxon>
    </lineage>
</organism>
<reference evidence="3 4" key="1">
    <citation type="journal article" date="2022" name="Int. J. Syst. Evol. Microbiol.">
        <title>Apilactobacillus apisilvae sp. nov., Nicolia spurrieriana gen. nov. sp. nov., Bombilactobacillus folatiphilus sp. nov. and Bombilactobacillus thymidiniphilus sp. nov., four new lactic acid bacterial isolates from stingless bees Tetragonula carbonaria and Austroplebeia australis.</title>
        <authorList>
            <person name="Oliphant S.A."/>
            <person name="Watson-Haigh N.S."/>
            <person name="Sumby K.M."/>
            <person name="Gardner J."/>
            <person name="Groom S."/>
            <person name="Jiranek V."/>
        </authorList>
    </citation>
    <scope>NUCLEOTIDE SEQUENCE [LARGE SCALE GENOMIC DNA]</scope>
    <source>
        <strain evidence="3 4">SG4_A1</strain>
    </source>
</reference>
<evidence type="ECO:0000259" key="2">
    <source>
        <dbReference type="Pfam" id="PF05193"/>
    </source>
</evidence>
<dbReference type="InterPro" id="IPR011765">
    <property type="entry name" value="Pept_M16_N"/>
</dbReference>
<sequence length="418" mass="47814">MDELQAIRVDNDLNLPLYVLERPQFNQTYAVAMVDFGSIDSASGQIPAGSAHFLEHKLFAKQGFDSSQKYAQYGASSNAFTSYTKTAYLFKTVGQVENNLGVLLDLISEPYFTADNVQKEREIIGQEIQMYADMPEWVIEQVTLNNLYPQDALGNDIAGDLTSISQIDAKVLLDIYQTYYVPDRFRIYLAGSASTTAIQQYLTSITKQYPHLQEFAQRVPTNAIQQYPVLNPVKSMQRITFKAQRPHLMFGLRIDPQQRNLQQMIILQNQLELLFELILGDTATFHEQMVGQNLIDDSFSYSVIVERHYSLVLISMQTDQPEKLAQALHDYLFSDRILQELLPEKFVAVQRDSLGSYLFAQNYMENLALESAELNFYGLTYQQMFEVLSNINLQDLLELATNIFQEANLTTTYLEPKK</sequence>
<dbReference type="InterPro" id="IPR007863">
    <property type="entry name" value="Peptidase_M16_C"/>
</dbReference>
<accession>A0ABY4PC04</accession>
<dbReference type="SUPFAM" id="SSF63411">
    <property type="entry name" value="LuxS/MPP-like metallohydrolase"/>
    <property type="match status" value="2"/>
</dbReference>
<dbReference type="Pfam" id="PF05193">
    <property type="entry name" value="Peptidase_M16_C"/>
    <property type="match status" value="1"/>
</dbReference>
<evidence type="ECO:0000313" key="3">
    <source>
        <dbReference type="EMBL" id="UQS83298.1"/>
    </source>
</evidence>
<feature type="domain" description="Peptidase M16 C-terminal" evidence="2">
    <location>
        <begin position="167"/>
        <end position="332"/>
    </location>
</feature>
<proteinExistence type="predicted"/>
<feature type="domain" description="Peptidase M16 N-terminal" evidence="1">
    <location>
        <begin position="33"/>
        <end position="159"/>
    </location>
</feature>
<dbReference type="EMBL" id="CP093365">
    <property type="protein sequence ID" value="UQS83298.1"/>
    <property type="molecule type" value="Genomic_DNA"/>
</dbReference>